<reference evidence="1 2" key="1">
    <citation type="journal article" date="2020" name="Microb. Genom.">
        <title>Genetic diversity of clinical and environmental Mucorales isolates obtained from an investigation of mucormycosis cases among solid organ transplant recipients.</title>
        <authorList>
            <person name="Nguyen M.H."/>
            <person name="Kaul D."/>
            <person name="Muto C."/>
            <person name="Cheng S.J."/>
            <person name="Richter R.A."/>
            <person name="Bruno V.M."/>
            <person name="Liu G."/>
            <person name="Beyhan S."/>
            <person name="Sundermann A.J."/>
            <person name="Mounaud S."/>
            <person name="Pasculle A.W."/>
            <person name="Nierman W.C."/>
            <person name="Driscoll E."/>
            <person name="Cumbie R."/>
            <person name="Clancy C.J."/>
            <person name="Dupont C.L."/>
        </authorList>
    </citation>
    <scope>NUCLEOTIDE SEQUENCE [LARGE SCALE GENOMIC DNA]</scope>
    <source>
        <strain evidence="1 2">GL24</strain>
    </source>
</reference>
<comment type="caution">
    <text evidence="1">The sequence shown here is derived from an EMBL/GenBank/DDBJ whole genome shotgun (WGS) entry which is preliminary data.</text>
</comment>
<evidence type="ECO:0000313" key="1">
    <source>
        <dbReference type="EMBL" id="KAG1531498.1"/>
    </source>
</evidence>
<protein>
    <submittedName>
        <fullName evidence="1">Uncharacterized protein</fullName>
    </submittedName>
</protein>
<keyword evidence="2" id="KW-1185">Reference proteome</keyword>
<dbReference type="Proteomes" id="UP000740926">
    <property type="component" value="Unassembled WGS sequence"/>
</dbReference>
<proteinExistence type="predicted"/>
<evidence type="ECO:0000313" key="2">
    <source>
        <dbReference type="Proteomes" id="UP000740926"/>
    </source>
</evidence>
<organism evidence="1 2">
    <name type="scientific">Rhizopus delemar</name>
    <dbReference type="NCBI Taxonomy" id="936053"/>
    <lineage>
        <taxon>Eukaryota</taxon>
        <taxon>Fungi</taxon>
        <taxon>Fungi incertae sedis</taxon>
        <taxon>Mucoromycota</taxon>
        <taxon>Mucoromycotina</taxon>
        <taxon>Mucoromycetes</taxon>
        <taxon>Mucorales</taxon>
        <taxon>Mucorineae</taxon>
        <taxon>Rhizopodaceae</taxon>
        <taxon>Rhizopus</taxon>
    </lineage>
</organism>
<accession>A0A9P6XSV4</accession>
<name>A0A9P6XSV4_9FUNG</name>
<gene>
    <name evidence="1" type="ORF">G6F50_016662</name>
</gene>
<sequence>MRATVCWPARRIMSAAPILPNHSELKRTSHILAAERLAGQALARRVADHPGEVADQEDDLVAEVLQLAHLVQHHGVAQMDIRRGGIQPQLDAQGHAGGAALGQLAGEFGLDQQLVAAALGYTQIGFDFGSDRGF</sequence>
<dbReference type="EMBL" id="JAANIU010010814">
    <property type="protein sequence ID" value="KAG1531498.1"/>
    <property type="molecule type" value="Genomic_DNA"/>
</dbReference>
<dbReference type="AlphaFoldDB" id="A0A9P6XSV4"/>